<feature type="domain" description="Carrier" evidence="10">
    <location>
        <begin position="1679"/>
        <end position="1754"/>
    </location>
</feature>
<dbReference type="GO" id="GO:0006633">
    <property type="term" value="P:fatty acid biosynthetic process"/>
    <property type="evidence" value="ECO:0007669"/>
    <property type="project" value="InterPro"/>
</dbReference>
<keyword evidence="7" id="KW-0511">Multifunctional enzyme</keyword>
<dbReference type="Pfam" id="PF16197">
    <property type="entry name" value="KAsynt_C_assoc"/>
    <property type="match status" value="2"/>
</dbReference>
<dbReference type="InterPro" id="IPR036736">
    <property type="entry name" value="ACP-like_sf"/>
</dbReference>
<comment type="cofactor">
    <cofactor evidence="1">
        <name>pantetheine 4'-phosphate</name>
        <dbReference type="ChEBI" id="CHEBI:47942"/>
    </cofactor>
</comment>
<dbReference type="InterPro" id="IPR055123">
    <property type="entry name" value="SpnB-like_Rossmann"/>
</dbReference>
<dbReference type="Pfam" id="PF00550">
    <property type="entry name" value="PP-binding"/>
    <property type="match status" value="2"/>
</dbReference>
<keyword evidence="5 13" id="KW-0808">Transferase</keyword>
<dbReference type="InterPro" id="IPR049551">
    <property type="entry name" value="PKS_DH_C"/>
</dbReference>
<dbReference type="GO" id="GO:0033068">
    <property type="term" value="P:macrolide biosynthetic process"/>
    <property type="evidence" value="ECO:0007669"/>
    <property type="project" value="UniProtKB-ARBA"/>
</dbReference>
<dbReference type="InterPro" id="IPR016039">
    <property type="entry name" value="Thiolase-like"/>
</dbReference>
<dbReference type="SUPFAM" id="SSF53901">
    <property type="entry name" value="Thiolase-like"/>
    <property type="match status" value="2"/>
</dbReference>
<dbReference type="Gene3D" id="3.40.366.10">
    <property type="entry name" value="Malonyl-Coenzyme A Acyl Carrier Protein, domain 2"/>
    <property type="match status" value="2"/>
</dbReference>
<evidence type="ECO:0000313" key="13">
    <source>
        <dbReference type="EMBL" id="SCF06779.1"/>
    </source>
</evidence>
<dbReference type="SUPFAM" id="SSF101173">
    <property type="entry name" value="Docking domain B of the erythromycin polyketide synthase (DEBS)"/>
    <property type="match status" value="1"/>
</dbReference>
<dbReference type="PANTHER" id="PTHR43775">
    <property type="entry name" value="FATTY ACID SYNTHASE"/>
    <property type="match status" value="1"/>
</dbReference>
<dbReference type="InterPro" id="IPR016036">
    <property type="entry name" value="Malonyl_transacylase_ACP-bd"/>
</dbReference>
<dbReference type="InterPro" id="IPR016035">
    <property type="entry name" value="Acyl_Trfase/lysoPLipase"/>
</dbReference>
<dbReference type="SUPFAM" id="SSF52151">
    <property type="entry name" value="FabD/lysophospholipase-like"/>
    <property type="match status" value="2"/>
</dbReference>
<comment type="pathway">
    <text evidence="2">Antibiotic biosynthesis.</text>
</comment>
<dbReference type="Pfam" id="PF21089">
    <property type="entry name" value="PKS_DH_N"/>
    <property type="match status" value="2"/>
</dbReference>
<dbReference type="FunFam" id="3.40.47.10:FF:000019">
    <property type="entry name" value="Polyketide synthase type I"/>
    <property type="match status" value="2"/>
</dbReference>
<dbReference type="InterPro" id="IPR049900">
    <property type="entry name" value="PKS_mFAS_DH"/>
</dbReference>
<dbReference type="InterPro" id="IPR014030">
    <property type="entry name" value="Ketoacyl_synth_N"/>
</dbReference>
<dbReference type="PROSITE" id="PS00012">
    <property type="entry name" value="PHOSPHOPANTETHEINE"/>
    <property type="match status" value="2"/>
</dbReference>
<dbReference type="Gene3D" id="3.10.129.110">
    <property type="entry name" value="Polyketide synthase dehydratase"/>
    <property type="match status" value="3"/>
</dbReference>
<evidence type="ECO:0000259" key="12">
    <source>
        <dbReference type="PROSITE" id="PS52019"/>
    </source>
</evidence>
<feature type="active site" description="Proton donor; for dehydratase activity" evidence="9">
    <location>
        <position position="1132"/>
    </location>
</feature>
<feature type="domain" description="Ketosynthase family 3 (KS3)" evidence="11">
    <location>
        <begin position="1775"/>
        <end position="2201"/>
    </location>
</feature>
<dbReference type="InterPro" id="IPR032821">
    <property type="entry name" value="PKS_assoc"/>
</dbReference>
<evidence type="ECO:0000256" key="5">
    <source>
        <dbReference type="ARBA" id="ARBA00022679"/>
    </source>
</evidence>
<dbReference type="PANTHER" id="PTHR43775:SF51">
    <property type="entry name" value="INACTIVE PHENOLPHTHIOCEROL SYNTHESIS POLYKETIDE SYNTHASE TYPE I PKS1-RELATED"/>
    <property type="match status" value="1"/>
</dbReference>
<dbReference type="InterPro" id="IPR042104">
    <property type="entry name" value="PKS_dehydratase_sf"/>
</dbReference>
<feature type="active site" description="Proton acceptor; for dehydratase activity" evidence="9">
    <location>
        <position position="969"/>
    </location>
</feature>
<dbReference type="InterPro" id="IPR036299">
    <property type="entry name" value="Polyketide_synth_docking_sf"/>
</dbReference>
<keyword evidence="6" id="KW-0045">Antibiotic biosynthesis</keyword>
<dbReference type="Pfam" id="PF00698">
    <property type="entry name" value="Acyl_transf_1"/>
    <property type="match status" value="2"/>
</dbReference>
<dbReference type="Gene3D" id="3.40.47.10">
    <property type="match status" value="2"/>
</dbReference>
<evidence type="ECO:0000256" key="2">
    <source>
        <dbReference type="ARBA" id="ARBA00004792"/>
    </source>
</evidence>
<feature type="domain" description="PKS/mFAS DH" evidence="12">
    <location>
        <begin position="937"/>
        <end position="1213"/>
    </location>
</feature>
<dbReference type="InterPro" id="IPR036291">
    <property type="entry name" value="NAD(P)-bd_dom_sf"/>
</dbReference>
<dbReference type="InterPro" id="IPR050091">
    <property type="entry name" value="PKS_NRPS_Biosynth_Enz"/>
</dbReference>
<comment type="caution">
    <text evidence="9">Lacks conserved residue(s) required for the propagation of feature annotation.</text>
</comment>
<dbReference type="GO" id="GO:0004315">
    <property type="term" value="F:3-oxoacyl-[acyl-carrier-protein] synthase activity"/>
    <property type="evidence" value="ECO:0007669"/>
    <property type="project" value="InterPro"/>
</dbReference>
<dbReference type="Gene3D" id="1.10.1200.10">
    <property type="entry name" value="ACP-like"/>
    <property type="match status" value="2"/>
</dbReference>
<dbReference type="Pfam" id="PF08659">
    <property type="entry name" value="KR"/>
    <property type="match status" value="1"/>
</dbReference>
<dbReference type="Proteomes" id="UP000198224">
    <property type="component" value="Chromosome I"/>
</dbReference>
<dbReference type="InterPro" id="IPR020841">
    <property type="entry name" value="PKS_Beta-ketoAc_synthase_dom"/>
</dbReference>
<dbReference type="SMART" id="SM00822">
    <property type="entry name" value="PKS_KR"/>
    <property type="match status" value="1"/>
</dbReference>
<keyword evidence="8" id="KW-0012">Acyltransferase</keyword>
<evidence type="ECO:0000259" key="10">
    <source>
        <dbReference type="PROSITE" id="PS50075"/>
    </source>
</evidence>
<dbReference type="CDD" id="cd00833">
    <property type="entry name" value="PKS"/>
    <property type="match status" value="2"/>
</dbReference>
<evidence type="ECO:0000313" key="14">
    <source>
        <dbReference type="Proteomes" id="UP000198224"/>
    </source>
</evidence>
<dbReference type="Pfam" id="PF00109">
    <property type="entry name" value="ketoacyl-synt"/>
    <property type="match status" value="2"/>
</dbReference>
<protein>
    <submittedName>
        <fullName evidence="13">Acyl transferase domain-containing protein</fullName>
    </submittedName>
</protein>
<evidence type="ECO:0000256" key="4">
    <source>
        <dbReference type="ARBA" id="ARBA00022553"/>
    </source>
</evidence>
<feature type="domain" description="PKS/mFAS DH" evidence="12">
    <location>
        <begin position="2672"/>
        <end position="2968"/>
    </location>
</feature>
<dbReference type="PROSITE" id="PS52019">
    <property type="entry name" value="PKS_MFAS_DH"/>
    <property type="match status" value="2"/>
</dbReference>
<dbReference type="InterPro" id="IPR057326">
    <property type="entry name" value="KR_dom"/>
</dbReference>
<dbReference type="InterPro" id="IPR013968">
    <property type="entry name" value="PKS_KR"/>
</dbReference>
<evidence type="ECO:0000256" key="3">
    <source>
        <dbReference type="ARBA" id="ARBA00022450"/>
    </source>
</evidence>
<dbReference type="SMART" id="SM00823">
    <property type="entry name" value="PKS_PP"/>
    <property type="match status" value="2"/>
</dbReference>
<dbReference type="InterPro" id="IPR014043">
    <property type="entry name" value="Acyl_transferase_dom"/>
</dbReference>
<dbReference type="Gene3D" id="3.40.50.720">
    <property type="entry name" value="NAD(P)-binding Rossmann-like Domain"/>
    <property type="match status" value="1"/>
</dbReference>
<keyword evidence="3" id="KW-0596">Phosphopantetheine</keyword>
<dbReference type="PROSITE" id="PS50075">
    <property type="entry name" value="CARRIER"/>
    <property type="match status" value="2"/>
</dbReference>
<dbReference type="InterPro" id="IPR001227">
    <property type="entry name" value="Ac_transferase_dom_sf"/>
</dbReference>
<dbReference type="SUPFAM" id="SSF55048">
    <property type="entry name" value="Probable ACP-binding domain of malonyl-CoA ACP transacylase"/>
    <property type="match status" value="2"/>
</dbReference>
<dbReference type="InterPro" id="IPR009081">
    <property type="entry name" value="PP-bd_ACP"/>
</dbReference>
<feature type="region of interest" description="N-terminal hotdog fold" evidence="9">
    <location>
        <begin position="2672"/>
        <end position="2795"/>
    </location>
</feature>
<dbReference type="Pfam" id="PF22953">
    <property type="entry name" value="SpnB_Rossmann"/>
    <property type="match status" value="1"/>
</dbReference>
<dbReference type="InterPro" id="IPR006162">
    <property type="entry name" value="Ppantetheine_attach_site"/>
</dbReference>
<dbReference type="PROSITE" id="PS52004">
    <property type="entry name" value="KS3_2"/>
    <property type="match status" value="2"/>
</dbReference>
<feature type="region of interest" description="C-terminal hotdog fold" evidence="9">
    <location>
        <begin position="2819"/>
        <end position="2968"/>
    </location>
</feature>
<feature type="domain" description="Carrier" evidence="10">
    <location>
        <begin position="2947"/>
        <end position="3022"/>
    </location>
</feature>
<dbReference type="Gene3D" id="3.30.70.3290">
    <property type="match status" value="2"/>
</dbReference>
<dbReference type="Pfam" id="PF08990">
    <property type="entry name" value="Docking"/>
    <property type="match status" value="1"/>
</dbReference>
<evidence type="ECO:0000256" key="7">
    <source>
        <dbReference type="ARBA" id="ARBA00023268"/>
    </source>
</evidence>
<dbReference type="PROSITE" id="PS00606">
    <property type="entry name" value="KS3_1"/>
    <property type="match status" value="2"/>
</dbReference>
<reference evidence="14" key="1">
    <citation type="submission" date="2016-06" db="EMBL/GenBank/DDBJ databases">
        <authorList>
            <person name="Varghese N."/>
            <person name="Submissions Spin"/>
        </authorList>
    </citation>
    <scope>NUCLEOTIDE SEQUENCE [LARGE SCALE GENOMIC DNA]</scope>
    <source>
        <strain evidence="14">DSM 45160</strain>
    </source>
</reference>
<dbReference type="Pfam" id="PF02801">
    <property type="entry name" value="Ketoacyl-synt_C"/>
    <property type="match status" value="2"/>
</dbReference>
<feature type="region of interest" description="N-terminal hotdog fold" evidence="9">
    <location>
        <begin position="937"/>
        <end position="1059"/>
    </location>
</feature>
<evidence type="ECO:0000259" key="11">
    <source>
        <dbReference type="PROSITE" id="PS52004"/>
    </source>
</evidence>
<dbReference type="GO" id="GO:0031177">
    <property type="term" value="F:phosphopantetheine binding"/>
    <property type="evidence" value="ECO:0007669"/>
    <property type="project" value="InterPro"/>
</dbReference>
<feature type="region of interest" description="C-terminal hotdog fold" evidence="9">
    <location>
        <begin position="1071"/>
        <end position="1213"/>
    </location>
</feature>
<dbReference type="SUPFAM" id="SSF47336">
    <property type="entry name" value="ACP-like"/>
    <property type="match status" value="2"/>
</dbReference>
<dbReference type="InterPro" id="IPR020807">
    <property type="entry name" value="PKS_DH"/>
</dbReference>
<gene>
    <name evidence="13" type="ORF">GA0070612_3507</name>
</gene>
<dbReference type="InterPro" id="IPR018201">
    <property type="entry name" value="Ketoacyl_synth_AS"/>
</dbReference>
<name>A0A1C4XE59_9ACTN</name>
<dbReference type="SMART" id="SM00825">
    <property type="entry name" value="PKS_KS"/>
    <property type="match status" value="2"/>
</dbReference>
<evidence type="ECO:0000256" key="1">
    <source>
        <dbReference type="ARBA" id="ARBA00001957"/>
    </source>
</evidence>
<evidence type="ECO:0000256" key="9">
    <source>
        <dbReference type="PROSITE-ProRule" id="PRU01363"/>
    </source>
</evidence>
<dbReference type="CDD" id="cd08956">
    <property type="entry name" value="KR_3_FAS_SDR_x"/>
    <property type="match status" value="1"/>
</dbReference>
<keyword evidence="14" id="KW-1185">Reference proteome</keyword>
<dbReference type="SMART" id="SM00827">
    <property type="entry name" value="PKS_AT"/>
    <property type="match status" value="2"/>
</dbReference>
<feature type="domain" description="Ketosynthase family 3 (KS3)" evidence="11">
    <location>
        <begin position="33"/>
        <end position="459"/>
    </location>
</feature>
<keyword evidence="4" id="KW-0597">Phosphoprotein</keyword>
<dbReference type="EMBL" id="LT607409">
    <property type="protein sequence ID" value="SCF06779.1"/>
    <property type="molecule type" value="Genomic_DNA"/>
</dbReference>
<sequence length="3103" mass="325203">MADGDKLREYLKRAIADAHDARRRLREVEEKEQEPVAIVGMACRFPGGVSSPEELWELVAGGVDAVSGFPTNRGWDLEGLYDPDPERVGTSYTREGGFLHDADGFDAEFFGMSPREALATDPQQRLLLETAWEALEAAGLDAATLRGSRTGVFTGVMYNDYGSRPHLPAEDFEGYLFSGSAGSVASGRVAYTLGLEGPAVTVDTACSSSLVALHLAANALRRGECDLALAGGATVMATPMAFLEFSRQRGLATDGRCRSFAGSAAGTGWSEGVGLVLVQRLSDAVRQGRRVLAVVRGSAVNQDGASNGLTAPNGPSQQRVIRQALAAAGLEPSSVDAVEAHGTGTRLGDPIEAQALLATYGQGRSVDRPLWLGSLKSNIGHAQAAAGVGGVIKTVMAIRHGVLPQTLHVDEPTPHVDWSSGTVRLLTQAQPWSDTDGPRRAAVSAFGISGTNAHVILEQAPEAEPSHHGTESHHDDAAPVLPWLVTGHDETALRAQAARLHDFLTRRADVDPADVARSLATARAKLPYRAVVVGATTDELLAGLTTLATGDGPDPAVLRATVTRPGRTAFLFTGQGAQRIGMGRELHLSYPAFASAFDEVCAHLDAGLDRPLREIVFADPDTADAALLDQTVYTQAALFAVEVALYRLVTSWGLRADLLTGHSVGEIAAAHVAGVLSLPDAATLVTARGRLMQALPPTGVMMAAQATEAEVLPLLAEHADEVGLAAVNGPTSVVISGTDAAVSAVADALAGRGHRIRRLAVSHAFHSPLMEPMLARFAEVVRELSFAPAQLPIVSTVSGALEPAEVWADPDYWVKQVRRPVRFADAVRVLAEDGVTTFLELGPDAVLTGLVNQVLAERDGDFAAVAALRAGRPEARTLMTGVGTLVAHGSAVDWSTLTPGARPVELPTYAFQRSRYWLSPSARPADVESAGLMTTRHPLLGASVELAADGTFVYTGRLSRTAPEWLADHLILGATLLPATALVEMVAHAGTRLGCETVEELTVSTPIVLPEQGSLTVQLVVATPDDAGRRSFDVFARASDTDPWTRHASGVVGVVGSVSGVGWEQWPPVGAVEVDVVGVYERLVGVGYGYGPAFRGLRRLWRVAGGWCAEVVLPEGLRSSARSFGVHPALLDAGLHALLPGVGEVVGRSWLPFSWSGVWVGRSGASSLRVRLGVGSGDGDSLSVSLSVADEWDVPVAQVDNLLLRPLAADLLRQAAPAGDGLAELRWTDLPVDGTEPTDWVVLPSASAPIEAVEALLAGAPAPAAVVVPLDRADDAMADVPTAVRETLTDALHLLRHWLSDDRLSDTRLVLATRRAIGVPTEDVLDLVHAGVWGLVRTAQTEHPERFVLVDVDEWPVPLAAVAAAVTAGETQVAVRAGRVSVPRLARPAAIDEPGADRWDEQGTVLVTGGTGALGAALARHLVTAHGVTRLLLTSRRGSAAPGAAELRAELVGLGAEVDLVACDVSDRDALAGVLAQIPAEHPLTAVVHTAGVLDDATVEALTPEQLGRVLRPKVDAAWHLHELTRDMTLSAFVVYSSIAGLLGAAGQANYAGANAFLDALTHHRRAGGLPAVSLAWGLWEQATGISGHLDETDLKRVARYGLLPLATPDALRLFDAALDTDAALLAVTRWDLPALRAREEALPPLVRGLLPPRQQTVADVGVPLARRLAGLSPAERDQLLRELVFGRVAAVLGHTGADRIAPDRSFQELGFDSLTAVELRNQLNKATGLRLPSTLVFDHPTPADLVGHLAAELAVDGGEPRPAPTPVVPAVAVDEPIAIVGMACRFPGGVSSPEELWELVAGGVDAVSGFPTNRGWDLEGLYDPDPERVGTSYTREGGFLHDADGFDAEFFGMSPREALATDPQQRLLLETAWEAFEDAGLDPTALRGSRTGVYAGVMYHDYGSGLARIPAELEGYLASGTAGSVASGRVAYTLGLEGPAVTVDTACSSSLVALHLAVNALRQGECDLALAGGATVMATPQTFVEFSRQRGLAADGRCRSFAASAGGTGWSEGVGLLLVQRLSDAVRQGRRVLAVVRGSAVNQDGASNGLTAPNGPSQQRVIRQALAAAGVDASSVDAVEAHGTGTRLGDPIEAQALLATYGVGRSVDRPLWLGSLKSNIGHAQAAAGVGGVIKMVMALRHGMLPRTLHVDVPTPHVDWSSGAVRLLTEAQPWLETGRPRRVGVSSFGISGTNAHVIVEQAPVVGSVSGGGVGSGFVFGSGVVVPWVVSGRSVGGLRGQARRLGEFVGARSGLGVVEVASSLVGRASLEDRAVVLGSGREELLAGLAALARGESSSSVVTAAGGGGGGGCAFLFTGQGSQRLGMGRELYERVPVFARALDEVVGFLDPLLGRSLVGIVFSPVGSADSVLLDQTGFTQAALFAVEVALCRVFESCGVVPDVVLGHSIGEVTAAFVAGVWDLPDACRLVAARGRLMQGAREGGAMVAVQAGEREALESLAGCSGRVVVAAVNGPGSVVFSGDADVVEQVARGWRERGRKVRRLPVSHAFHSAHMDEILDEFRGVVAGLTFHEPRIPVVSNVSGVAATREQLCSPEYWVRHVRETVRFHDGVRYLETQGVTRFLEIGPDGVLSALVGESLEADPQVVVPALRSGRAEVPTVLAALAALYVHGESVRWAPLLSGGPQVPLPTYAFQRDRYWLDSSRATVPAGAGHPLLGPLVPVAGGDEVLFTTSLVARSAAWLTPGPLAGTAVVPAAALVDAVLRAGHEVGCPVLRDLTLTAPLVVGEDTPMLVQVRLGGADENGTREVHLHARPDRRGGAWAHYAQGRLVADDAEPAVASPPSGRPVTLDLPEQFRQEAGDFGLHPLLWDTALLDQVPPSPDTVRVPAVWRGVRLHATGAVSVEARMDLLDRDTAALVVSDGTGRPVVTVESIDFHAVPTDRFAQPDVATVDVSPDAPVRTATSAVVRDSEPPLAERLADLSGDERRQAVLDLVRSGVGVVLGHPTNTTFDADRSFQELGFDSMTAVELRHRLSAMTGVRLPTTVVFDHPTLAALTDHLLSRLTPTAAPESPMAELDRLEAALAALGSDDRERAAVATRLRDIASRWSDGPTVTGDAELGSRIESASAAEIFDLIDNELGRMTH</sequence>
<dbReference type="InterPro" id="IPR015083">
    <property type="entry name" value="NorB/c/GfsB-D-like_docking"/>
</dbReference>
<dbReference type="InterPro" id="IPR049552">
    <property type="entry name" value="PKS_DH_N"/>
</dbReference>
<dbReference type="FunFam" id="3.40.366.10:FF:000002">
    <property type="entry name" value="Probable polyketide synthase 2"/>
    <property type="match status" value="2"/>
</dbReference>
<dbReference type="SMART" id="SM01294">
    <property type="entry name" value="PKS_PP_betabranch"/>
    <property type="match status" value="2"/>
</dbReference>
<dbReference type="SUPFAM" id="SSF51735">
    <property type="entry name" value="NAD(P)-binding Rossmann-fold domains"/>
    <property type="match status" value="2"/>
</dbReference>
<organism evidence="13 14">
    <name type="scientific">Micromonospora chokoriensis</name>
    <dbReference type="NCBI Taxonomy" id="356851"/>
    <lineage>
        <taxon>Bacteria</taxon>
        <taxon>Bacillati</taxon>
        <taxon>Actinomycetota</taxon>
        <taxon>Actinomycetes</taxon>
        <taxon>Micromonosporales</taxon>
        <taxon>Micromonosporaceae</taxon>
        <taxon>Micromonospora</taxon>
    </lineage>
</organism>
<proteinExistence type="predicted"/>
<dbReference type="GO" id="GO:0004312">
    <property type="term" value="F:fatty acid synthase activity"/>
    <property type="evidence" value="ECO:0007669"/>
    <property type="project" value="TreeGrafter"/>
</dbReference>
<accession>A0A1C4XE59</accession>
<evidence type="ECO:0000256" key="6">
    <source>
        <dbReference type="ARBA" id="ARBA00023194"/>
    </source>
</evidence>
<dbReference type="Pfam" id="PF14765">
    <property type="entry name" value="PS-DH"/>
    <property type="match status" value="1"/>
</dbReference>
<evidence type="ECO:0000256" key="8">
    <source>
        <dbReference type="ARBA" id="ARBA00023315"/>
    </source>
</evidence>
<dbReference type="SMART" id="SM00826">
    <property type="entry name" value="PKS_DH"/>
    <property type="match status" value="2"/>
</dbReference>
<dbReference type="InterPro" id="IPR020806">
    <property type="entry name" value="PKS_PP-bd"/>
</dbReference>
<dbReference type="InterPro" id="IPR014031">
    <property type="entry name" value="Ketoacyl_synth_C"/>
</dbReference>
<dbReference type="FunFam" id="1.10.1200.10:FF:000007">
    <property type="entry name" value="Probable polyketide synthase pks17"/>
    <property type="match status" value="2"/>
</dbReference>